<accession>A0A4V1RVR8</accession>
<keyword evidence="5" id="KW-1185">Reference proteome</keyword>
<evidence type="ECO:0000259" key="3">
    <source>
        <dbReference type="Pfam" id="PF24067"/>
    </source>
</evidence>
<dbReference type="RefSeq" id="WP_129604799.1">
    <property type="nucleotide sequence ID" value="NZ_SBLB01000007.1"/>
</dbReference>
<keyword evidence="1" id="KW-0732">Signal</keyword>
<dbReference type="Gene3D" id="2.120.10.10">
    <property type="match status" value="1"/>
</dbReference>
<evidence type="ECO:0000313" key="5">
    <source>
        <dbReference type="Proteomes" id="UP000290407"/>
    </source>
</evidence>
<proteinExistence type="predicted"/>
<dbReference type="CDD" id="cd15482">
    <property type="entry name" value="Sialidase_non-viral"/>
    <property type="match status" value="1"/>
</dbReference>
<dbReference type="InterPro" id="IPR036278">
    <property type="entry name" value="Sialidase_sf"/>
</dbReference>
<name>A0A4V1RVR8_9BACT</name>
<dbReference type="InterPro" id="IPR056425">
    <property type="entry name" value="Beta-prop_BT_1020"/>
</dbReference>
<dbReference type="InterPro" id="IPR054490">
    <property type="entry name" value="BT_1020-like_b-sandwich_1"/>
</dbReference>
<evidence type="ECO:0008006" key="6">
    <source>
        <dbReference type="Google" id="ProtNLM"/>
    </source>
</evidence>
<dbReference type="Pfam" id="PF22585">
    <property type="entry name" value="Sialidase-like_CBM"/>
    <property type="match status" value="1"/>
</dbReference>
<evidence type="ECO:0000259" key="2">
    <source>
        <dbReference type="Pfam" id="PF22585"/>
    </source>
</evidence>
<feature type="chain" id="PRO_5020516663" description="Six-hairpin glycosidase" evidence="1">
    <location>
        <begin position="18"/>
        <end position="617"/>
    </location>
</feature>
<feature type="domain" description="BT-1020-like N-terminal beta-propeller" evidence="3">
    <location>
        <begin position="30"/>
        <end position="249"/>
    </location>
</feature>
<feature type="domain" description="BT-1020-like structural beta-sandwich" evidence="2">
    <location>
        <begin position="426"/>
        <end position="575"/>
    </location>
</feature>
<gene>
    <name evidence="4" type="ORF">EQG79_23745</name>
</gene>
<organism evidence="4 5">
    <name type="scientific">Spirosoma sordidisoli</name>
    <dbReference type="NCBI Taxonomy" id="2502893"/>
    <lineage>
        <taxon>Bacteria</taxon>
        <taxon>Pseudomonadati</taxon>
        <taxon>Bacteroidota</taxon>
        <taxon>Cytophagia</taxon>
        <taxon>Cytophagales</taxon>
        <taxon>Cytophagaceae</taxon>
        <taxon>Spirosoma</taxon>
    </lineage>
</organism>
<dbReference type="AlphaFoldDB" id="A0A4V1RVR8"/>
<dbReference type="Pfam" id="PF24067">
    <property type="entry name" value="Beta-prop_BT_1020"/>
    <property type="match status" value="1"/>
</dbReference>
<evidence type="ECO:0000313" key="4">
    <source>
        <dbReference type="EMBL" id="RYC67718.1"/>
    </source>
</evidence>
<protein>
    <recommendedName>
        <fullName evidence="6">Six-hairpin glycosidase</fullName>
    </recommendedName>
</protein>
<sequence>MTKFVFAGLFLSSLANAQTAPKAGTAAMPLQYVGEPKFVDHRQMDGQLRPIPGTQNRQILRANRSHPPETNRAGNTYNHAPMLAHWNGKFYVQYLAHEYQENGTPTETYLMSSADGKTWSAPSCTFPAIEVQPGQFTIAHQRMGFYVATDGRLLTLSFYGLPDNPNNGQGIGRAVREIYKDGRLGPIYFIRYNANSKIPQPARANWFPFYKTAPDTGFITACDELLNNKLMTQQWWEEDRSDDGFYALAGNDEFSAKGFCFFHRKDGKVVGLWKEAWAALSDDEGKTWSKPVVISSKPEGTAKEWGQRLDNGRYALVYNPSGTDERLPLAILTSDDGITFTNLRVVHGDIPPLRFAGRFKDIGAQYVRGIAEGNGNPPGDDLWVVYSVNKEDLWISKIPPEDQVKLVEKATYSFDDQPVGSEPVGWNTYQPYWGTVSVDEEKGNRFLLLQDEEPYDYAKAIRVFPETQKLTVQFTLLDYQNGHLEVDITDGAGRRPVRIYDHIAWNYLLANHGRGMPYLRRLDAQKDHTVRLDVDVASQTYSLTLNDEVILKKVPFFEPVSSVERLEFRTGPYRLTNAYSSDTLAPKDAGLPGADEKQARGNRYKIDSVIIDTAPVK</sequence>
<feature type="signal peptide" evidence="1">
    <location>
        <begin position="1"/>
        <end position="17"/>
    </location>
</feature>
<dbReference type="SUPFAM" id="SSF50939">
    <property type="entry name" value="Sialidases"/>
    <property type="match status" value="1"/>
</dbReference>
<comment type="caution">
    <text evidence="4">The sequence shown here is derived from an EMBL/GenBank/DDBJ whole genome shotgun (WGS) entry which is preliminary data.</text>
</comment>
<dbReference type="EMBL" id="SBLB01000007">
    <property type="protein sequence ID" value="RYC67718.1"/>
    <property type="molecule type" value="Genomic_DNA"/>
</dbReference>
<evidence type="ECO:0000256" key="1">
    <source>
        <dbReference type="SAM" id="SignalP"/>
    </source>
</evidence>
<reference evidence="4 5" key="1">
    <citation type="submission" date="2019-01" db="EMBL/GenBank/DDBJ databases">
        <title>Spirosoma flava sp. nov., a propanil-degrading bacterium isolated from herbicide-contaminated soil.</title>
        <authorList>
            <person name="Zhang L."/>
            <person name="Jiang J.-D."/>
        </authorList>
    </citation>
    <scope>NUCLEOTIDE SEQUENCE [LARGE SCALE GENOMIC DNA]</scope>
    <source>
        <strain evidence="4 5">TY50</strain>
    </source>
</reference>
<dbReference type="Proteomes" id="UP000290407">
    <property type="component" value="Unassembled WGS sequence"/>
</dbReference>